<reference evidence="2" key="1">
    <citation type="submission" date="2020-06" db="EMBL/GenBank/DDBJ databases">
        <authorList>
            <person name="Li T."/>
            <person name="Hu X."/>
            <person name="Zhang T."/>
            <person name="Song X."/>
            <person name="Zhang H."/>
            <person name="Dai N."/>
            <person name="Sheng W."/>
            <person name="Hou X."/>
            <person name="Wei L."/>
        </authorList>
    </citation>
    <scope>NUCLEOTIDE SEQUENCE</scope>
    <source>
        <strain evidence="2">K16</strain>
        <tissue evidence="2">Leaf</tissue>
    </source>
</reference>
<gene>
    <name evidence="2" type="ORF">Sango_0664600</name>
</gene>
<evidence type="ECO:0000313" key="2">
    <source>
        <dbReference type="EMBL" id="KAK4406581.1"/>
    </source>
</evidence>
<dbReference type="Proteomes" id="UP001289374">
    <property type="component" value="Unassembled WGS sequence"/>
</dbReference>
<feature type="compositionally biased region" description="Acidic residues" evidence="1">
    <location>
        <begin position="139"/>
        <end position="151"/>
    </location>
</feature>
<dbReference type="EMBL" id="JACGWL010000003">
    <property type="protein sequence ID" value="KAK4406581.1"/>
    <property type="molecule type" value="Genomic_DNA"/>
</dbReference>
<sequence length="517" mass="58075">MGDGGRRPSSLSGRRRRRPDLIWATRDVAQICVAPICGGRRPGSVAPICGVRRSRGVARQEEAGEEEAGAGGGGRRGGVDGGWGRLGRGMVWVFVEKQKVNENLTKNESVGELEQIDNNEGEEEHSVKQPSIDNKQSSDDGDEQSVGEDSDFSDRLVDSEFELSDDDMMFDSNINPDLGWRTKKRIEKMGCGTDVEQYAILWSYAKQIRNSNPGVGVGSGNESSDSSGRVPELSGMAIKDILWRAARATRMADFERAMNDMRTRNTTAFEWLMQRPTTHWSNSHFSTHCKSDLLLNNMSESFNHMVLRARSKHIVDMLEIVRLILMKRVHMRRDQMMKHNGQEKEDTHVRKGTRCHQSTIVTRSTLRGNIVTSPTRVTRSSTMTSPIRVTWVNAMKKFEKPTKVNFVPPRLTRSTANPIVEDKDKATQKGKAKIIENPRKKLEVRKNLLVHTKGKSVTTEPTQATTNEGIDCMILTQSSINNSLLRPLWRPTGNYISNSIRFSMLKGFDKVATKSEE</sequence>
<dbReference type="PANTHER" id="PTHR31973">
    <property type="entry name" value="POLYPROTEIN, PUTATIVE-RELATED"/>
    <property type="match status" value="1"/>
</dbReference>
<feature type="compositionally biased region" description="Gly residues" evidence="1">
    <location>
        <begin position="69"/>
        <end position="81"/>
    </location>
</feature>
<accession>A0AAE2C2F3</accession>
<feature type="region of interest" description="Disordered" evidence="1">
    <location>
        <begin position="105"/>
        <end position="155"/>
    </location>
</feature>
<organism evidence="2 3">
    <name type="scientific">Sesamum angolense</name>
    <dbReference type="NCBI Taxonomy" id="2727404"/>
    <lineage>
        <taxon>Eukaryota</taxon>
        <taxon>Viridiplantae</taxon>
        <taxon>Streptophyta</taxon>
        <taxon>Embryophyta</taxon>
        <taxon>Tracheophyta</taxon>
        <taxon>Spermatophyta</taxon>
        <taxon>Magnoliopsida</taxon>
        <taxon>eudicotyledons</taxon>
        <taxon>Gunneridae</taxon>
        <taxon>Pentapetalae</taxon>
        <taxon>asterids</taxon>
        <taxon>lamiids</taxon>
        <taxon>Lamiales</taxon>
        <taxon>Pedaliaceae</taxon>
        <taxon>Sesamum</taxon>
    </lineage>
</organism>
<proteinExistence type="predicted"/>
<dbReference type="PANTHER" id="PTHR31973:SF187">
    <property type="entry name" value="MUTATOR TRANSPOSASE MUDRA PROTEIN"/>
    <property type="match status" value="1"/>
</dbReference>
<dbReference type="AlphaFoldDB" id="A0AAE2C2F3"/>
<reference evidence="2" key="2">
    <citation type="journal article" date="2024" name="Plant">
        <title>Genomic evolution and insights into agronomic trait innovations of Sesamum species.</title>
        <authorList>
            <person name="Miao H."/>
            <person name="Wang L."/>
            <person name="Qu L."/>
            <person name="Liu H."/>
            <person name="Sun Y."/>
            <person name="Le M."/>
            <person name="Wang Q."/>
            <person name="Wei S."/>
            <person name="Zheng Y."/>
            <person name="Lin W."/>
            <person name="Duan Y."/>
            <person name="Cao H."/>
            <person name="Xiong S."/>
            <person name="Wang X."/>
            <person name="Wei L."/>
            <person name="Li C."/>
            <person name="Ma Q."/>
            <person name="Ju M."/>
            <person name="Zhao R."/>
            <person name="Li G."/>
            <person name="Mu C."/>
            <person name="Tian Q."/>
            <person name="Mei H."/>
            <person name="Zhang T."/>
            <person name="Gao T."/>
            <person name="Zhang H."/>
        </authorList>
    </citation>
    <scope>NUCLEOTIDE SEQUENCE</scope>
    <source>
        <strain evidence="2">K16</strain>
    </source>
</reference>
<feature type="compositionally biased region" description="Acidic residues" evidence="1">
    <location>
        <begin position="114"/>
        <end position="123"/>
    </location>
</feature>
<evidence type="ECO:0000313" key="3">
    <source>
        <dbReference type="Proteomes" id="UP001289374"/>
    </source>
</evidence>
<evidence type="ECO:0000256" key="1">
    <source>
        <dbReference type="SAM" id="MobiDB-lite"/>
    </source>
</evidence>
<comment type="caution">
    <text evidence="2">The sequence shown here is derived from an EMBL/GenBank/DDBJ whole genome shotgun (WGS) entry which is preliminary data.</text>
</comment>
<name>A0AAE2C2F3_9LAMI</name>
<keyword evidence="3" id="KW-1185">Reference proteome</keyword>
<protein>
    <submittedName>
        <fullName evidence="2">Uncharacterized protein</fullName>
    </submittedName>
</protein>
<feature type="region of interest" description="Disordered" evidence="1">
    <location>
        <begin position="53"/>
        <end position="81"/>
    </location>
</feature>